<organism evidence="2 3">
    <name type="scientific">Portunus trituberculatus</name>
    <name type="common">Swimming crab</name>
    <name type="synonym">Neptunus trituberculatus</name>
    <dbReference type="NCBI Taxonomy" id="210409"/>
    <lineage>
        <taxon>Eukaryota</taxon>
        <taxon>Metazoa</taxon>
        <taxon>Ecdysozoa</taxon>
        <taxon>Arthropoda</taxon>
        <taxon>Crustacea</taxon>
        <taxon>Multicrustacea</taxon>
        <taxon>Malacostraca</taxon>
        <taxon>Eumalacostraca</taxon>
        <taxon>Eucarida</taxon>
        <taxon>Decapoda</taxon>
        <taxon>Pleocyemata</taxon>
        <taxon>Brachyura</taxon>
        <taxon>Eubrachyura</taxon>
        <taxon>Portunoidea</taxon>
        <taxon>Portunidae</taxon>
        <taxon>Portuninae</taxon>
        <taxon>Portunus</taxon>
    </lineage>
</organism>
<keyword evidence="3" id="KW-1185">Reference proteome</keyword>
<dbReference type="Proteomes" id="UP000324222">
    <property type="component" value="Unassembled WGS sequence"/>
</dbReference>
<name>A0A5B7GKY3_PORTR</name>
<accession>A0A5B7GKY3</accession>
<feature type="compositionally biased region" description="Polar residues" evidence="1">
    <location>
        <begin position="1"/>
        <end position="17"/>
    </location>
</feature>
<feature type="region of interest" description="Disordered" evidence="1">
    <location>
        <begin position="1"/>
        <end position="24"/>
    </location>
</feature>
<reference evidence="2 3" key="1">
    <citation type="submission" date="2019-05" db="EMBL/GenBank/DDBJ databases">
        <title>Another draft genome of Portunus trituberculatus and its Hox gene families provides insights of decapod evolution.</title>
        <authorList>
            <person name="Jeong J.-H."/>
            <person name="Song I."/>
            <person name="Kim S."/>
            <person name="Choi T."/>
            <person name="Kim D."/>
            <person name="Ryu S."/>
            <person name="Kim W."/>
        </authorList>
    </citation>
    <scope>NUCLEOTIDE SEQUENCE [LARGE SCALE GENOMIC DNA]</scope>
    <source>
        <tissue evidence="2">Muscle</tissue>
    </source>
</reference>
<comment type="caution">
    <text evidence="2">The sequence shown here is derived from an EMBL/GenBank/DDBJ whole genome shotgun (WGS) entry which is preliminary data.</text>
</comment>
<proteinExistence type="predicted"/>
<protein>
    <submittedName>
        <fullName evidence="2">Uncharacterized protein</fullName>
    </submittedName>
</protein>
<dbReference type="EMBL" id="VSRR010015340">
    <property type="protein sequence ID" value="MPC58065.1"/>
    <property type="molecule type" value="Genomic_DNA"/>
</dbReference>
<gene>
    <name evidence="2" type="ORF">E2C01_052060</name>
</gene>
<evidence type="ECO:0000256" key="1">
    <source>
        <dbReference type="SAM" id="MobiDB-lite"/>
    </source>
</evidence>
<sequence>MGTGCTSIQEKNGSSTKTSDRNQQ</sequence>
<evidence type="ECO:0000313" key="3">
    <source>
        <dbReference type="Proteomes" id="UP000324222"/>
    </source>
</evidence>
<dbReference type="AlphaFoldDB" id="A0A5B7GKY3"/>
<evidence type="ECO:0000313" key="2">
    <source>
        <dbReference type="EMBL" id="MPC58065.1"/>
    </source>
</evidence>